<comment type="caution">
    <text evidence="1">The sequence shown here is derived from an EMBL/GenBank/DDBJ whole genome shotgun (WGS) entry which is preliminary data.</text>
</comment>
<organism evidence="1 2">
    <name type="scientific">Colletotrichum truncatum</name>
    <name type="common">Anthracnose fungus</name>
    <name type="synonym">Colletotrichum capsici</name>
    <dbReference type="NCBI Taxonomy" id="5467"/>
    <lineage>
        <taxon>Eukaryota</taxon>
        <taxon>Fungi</taxon>
        <taxon>Dikarya</taxon>
        <taxon>Ascomycota</taxon>
        <taxon>Pezizomycotina</taxon>
        <taxon>Sordariomycetes</taxon>
        <taxon>Hypocreomycetidae</taxon>
        <taxon>Glomerellales</taxon>
        <taxon>Glomerellaceae</taxon>
        <taxon>Colletotrichum</taxon>
        <taxon>Colletotrichum truncatum species complex</taxon>
    </lineage>
</organism>
<proteinExistence type="predicted"/>
<sequence>MNNQHQKPARKIRQKRPRFEQAVHDGTVNDDDDEGEGPPRPRPKSNYKSLYKWWNDEYRLVAVCVAGAIALGIVFQQFDNQLVPKLPGGIDFDVVIVAMFTCVRVAMSGIVESSISQAAWIWVSEARQRRTNDMRAKLEDFKIYDEASQSDLDEPRHLACIGAMIVVLVHGLEASSQQLYQYEGQPWEVNDGEKPPIVAPPRSDFWDYTVSRGIDPLPVLNVSTKAAVYSGILSVDVTELDVECSAVNCTWPIIPTLAVCGECNTISVDTMCTDKSQMCLYRMSSGTSLDVAQNAASAERFRVTASPGTHHHVNSTDHTYISVFDVLWVLKNRKEANIIGQECALWFCMKSYNITVTESRLNQALRETWSKMRFEDGNTAHDNEYVFVDIPASMNVAGESRYSVTHQALMALRRFVDPLVEGTYEKQNTIINFSSEWAEGVYNARRNLPAWIRRFSISLTNEVRLHGKVRDKQRHRYSGRAYKIAQVIRVDWKWLIFPTGLIVVSIYYLFHTIIKGARDGVSVWKSDSLPMLFCRIDPSILSQVGDGMDLPNGLDERVGNIKVCLLREDDGDWVFKPIESEESSSESESSD</sequence>
<reference evidence="1 2" key="1">
    <citation type="journal article" date="2020" name="Phytopathology">
        <title>Genome Sequence Resources of Colletotrichum truncatum, C. plurivorum, C. musicola, and C. sojae: Four Species Pathogenic to Soybean (Glycine max).</title>
        <authorList>
            <person name="Rogerio F."/>
            <person name="Boufleur T.R."/>
            <person name="Ciampi-Guillardi M."/>
            <person name="Sukno S.A."/>
            <person name="Thon M.R."/>
            <person name="Massola Junior N.S."/>
            <person name="Baroncelli R."/>
        </authorList>
    </citation>
    <scope>NUCLEOTIDE SEQUENCE [LARGE SCALE GENOMIC DNA]</scope>
    <source>
        <strain evidence="1 2">CMES1059</strain>
    </source>
</reference>
<accession>A0ACC3YS22</accession>
<protein>
    <submittedName>
        <fullName evidence="1">Uncharacterized protein</fullName>
    </submittedName>
</protein>
<dbReference type="Proteomes" id="UP000805649">
    <property type="component" value="Unassembled WGS sequence"/>
</dbReference>
<name>A0ACC3YS22_COLTU</name>
<gene>
    <name evidence="1" type="ORF">CTRU02_209339</name>
</gene>
<dbReference type="EMBL" id="VUJX02000006">
    <property type="protein sequence ID" value="KAL0934748.1"/>
    <property type="molecule type" value="Genomic_DNA"/>
</dbReference>
<evidence type="ECO:0000313" key="2">
    <source>
        <dbReference type="Proteomes" id="UP000805649"/>
    </source>
</evidence>
<evidence type="ECO:0000313" key="1">
    <source>
        <dbReference type="EMBL" id="KAL0934748.1"/>
    </source>
</evidence>
<keyword evidence="2" id="KW-1185">Reference proteome</keyword>